<proteinExistence type="predicted"/>
<dbReference type="InterPro" id="IPR058588">
    <property type="entry name" value="E2-CBASS"/>
</dbReference>
<dbReference type="Proteomes" id="UP000283433">
    <property type="component" value="Unassembled WGS sequence"/>
</dbReference>
<protein>
    <recommendedName>
        <fullName evidence="1">Type II CBASS E2 protein domain-containing protein</fullName>
    </recommendedName>
</protein>
<keyword evidence="3" id="KW-1185">Reference proteome</keyword>
<dbReference type="EMBL" id="MBTA01000023">
    <property type="protein sequence ID" value="RKD16377.1"/>
    <property type="molecule type" value="Genomic_DNA"/>
</dbReference>
<dbReference type="OrthoDB" id="4736406at2"/>
<gene>
    <name evidence="2" type="ORF">BCY91_05075</name>
</gene>
<accession>A0A419S695</accession>
<evidence type="ECO:0000313" key="3">
    <source>
        <dbReference type="Proteomes" id="UP000283433"/>
    </source>
</evidence>
<evidence type="ECO:0000313" key="2">
    <source>
        <dbReference type="EMBL" id="RKD16377.1"/>
    </source>
</evidence>
<dbReference type="RefSeq" id="WP_120181867.1">
    <property type="nucleotide sequence ID" value="NZ_MBTA01000023.1"/>
</dbReference>
<name>A0A419S695_9SPHI</name>
<dbReference type="Pfam" id="PF26395">
    <property type="entry name" value="E2-CBASS"/>
    <property type="match status" value="1"/>
</dbReference>
<comment type="caution">
    <text evidence="2">The sequence shown here is derived from an EMBL/GenBank/DDBJ whole genome shotgun (WGS) entry which is preliminary data.</text>
</comment>
<feature type="domain" description="Type II CBASS E2 protein" evidence="1">
    <location>
        <begin position="3"/>
        <end position="110"/>
    </location>
</feature>
<dbReference type="AlphaFoldDB" id="A0A419S695"/>
<sequence>MDKRLTWHYTLRPSPLGDEYNVKMVYELGSSPKVYVLNPKPLALARGAKRLPHVYDQEKQRLCLYYPDGKQWNSSMPLAKTIVWWTYEWLYHYEIWLGTDNDWKGGGVHPFKNQPKIEELERSAQTNK</sequence>
<reference evidence="2 3" key="1">
    <citation type="submission" date="2016-07" db="EMBL/GenBank/DDBJ databases">
        <title>Genome of Pelobium manganitolerans.</title>
        <authorList>
            <person name="Wu S."/>
            <person name="Wang G."/>
        </authorList>
    </citation>
    <scope>NUCLEOTIDE SEQUENCE [LARGE SCALE GENOMIC DNA]</scope>
    <source>
        <strain evidence="2 3">YS-25</strain>
    </source>
</reference>
<organism evidence="2 3">
    <name type="scientific">Pelobium manganitolerans</name>
    <dbReference type="NCBI Taxonomy" id="1842495"/>
    <lineage>
        <taxon>Bacteria</taxon>
        <taxon>Pseudomonadati</taxon>
        <taxon>Bacteroidota</taxon>
        <taxon>Sphingobacteriia</taxon>
        <taxon>Sphingobacteriales</taxon>
        <taxon>Sphingobacteriaceae</taxon>
        <taxon>Pelobium</taxon>
    </lineage>
</organism>
<evidence type="ECO:0000259" key="1">
    <source>
        <dbReference type="Pfam" id="PF26395"/>
    </source>
</evidence>